<keyword evidence="5" id="KW-0378">Hydrolase</keyword>
<accession>A0A1B9HS99</accession>
<dbReference type="SUPFAM" id="SSF51011">
    <property type="entry name" value="Glycosyl hydrolase domain"/>
    <property type="match status" value="1"/>
</dbReference>
<evidence type="ECO:0000313" key="10">
    <source>
        <dbReference type="EMBL" id="OCF46160.1"/>
    </source>
</evidence>
<evidence type="ECO:0000256" key="8">
    <source>
        <dbReference type="ARBA" id="ARBA00037415"/>
    </source>
</evidence>
<dbReference type="PANTHER" id="PTHR43576">
    <property type="entry name" value="ALPHA-L-ARABINOFURANOSIDASE C-RELATED"/>
    <property type="match status" value="1"/>
</dbReference>
<dbReference type="OrthoDB" id="3032304at2759"/>
<evidence type="ECO:0000256" key="5">
    <source>
        <dbReference type="ARBA" id="ARBA00022801"/>
    </source>
</evidence>
<reference evidence="10" key="3">
    <citation type="submission" date="2016-07" db="EMBL/GenBank/DDBJ databases">
        <title>Evolution of pathogenesis and genome organization in the Tremellales.</title>
        <authorList>
            <person name="Cuomo C."/>
            <person name="Litvintseva A."/>
            <person name="Heitman J."/>
            <person name="Chen Y."/>
            <person name="Sun S."/>
            <person name="Springer D."/>
            <person name="Dromer F."/>
            <person name="Young S."/>
            <person name="Zeng Q."/>
            <person name="Chapman S."/>
            <person name="Gujja S."/>
            <person name="Saif S."/>
            <person name="Birren B."/>
        </authorList>
    </citation>
    <scope>NUCLEOTIDE SEQUENCE</scope>
    <source>
        <strain evidence="10">CBS 10737</strain>
    </source>
</reference>
<protein>
    <recommendedName>
        <fullName evidence="4">non-reducing end alpha-L-arabinofuranosidase</fullName>
        <ecNumber evidence="4">3.2.1.55</ecNumber>
    </recommendedName>
</protein>
<dbReference type="InterPro" id="IPR010720">
    <property type="entry name" value="Alpha-L-AF_C"/>
</dbReference>
<evidence type="ECO:0000256" key="2">
    <source>
        <dbReference type="ARBA" id="ARBA00004834"/>
    </source>
</evidence>
<dbReference type="InterPro" id="IPR055235">
    <property type="entry name" value="ASD1_cat"/>
</dbReference>
<dbReference type="EMBL" id="KV700119">
    <property type="protein sequence ID" value="OCF46160.1"/>
    <property type="molecule type" value="Genomic_DNA"/>
</dbReference>
<dbReference type="Gene3D" id="2.60.40.1180">
    <property type="entry name" value="Golgi alpha-mannosidase II"/>
    <property type="match status" value="1"/>
</dbReference>
<evidence type="ECO:0000256" key="6">
    <source>
        <dbReference type="ARBA" id="ARBA00023277"/>
    </source>
</evidence>
<dbReference type="GO" id="GO:0046556">
    <property type="term" value="F:alpha-L-arabinofuranosidase activity"/>
    <property type="evidence" value="ECO:0007669"/>
    <property type="project" value="UniProtKB-EC"/>
</dbReference>
<evidence type="ECO:0000256" key="1">
    <source>
        <dbReference type="ARBA" id="ARBA00001462"/>
    </source>
</evidence>
<dbReference type="PANTHER" id="PTHR43576:SF3">
    <property type="entry name" value="ALPHA-L-ARABINOFURANOSIDASE C"/>
    <property type="match status" value="1"/>
</dbReference>
<dbReference type="SMART" id="SM00813">
    <property type="entry name" value="Alpha-L-AF_C"/>
    <property type="match status" value="1"/>
</dbReference>
<evidence type="ECO:0000256" key="4">
    <source>
        <dbReference type="ARBA" id="ARBA00012670"/>
    </source>
</evidence>
<dbReference type="KEGG" id="kpin:30176199"/>
<keyword evidence="7" id="KW-0326">Glycosidase</keyword>
<comment type="similarity">
    <text evidence="3">Belongs to the glycosyl hydrolase 51 family.</text>
</comment>
<dbReference type="STRING" id="1296096.A0A1B9HS99"/>
<reference evidence="11" key="4">
    <citation type="submission" date="2024-02" db="EMBL/GenBank/DDBJ databases">
        <title>Comparative genomics of Cryptococcus and Kwoniella reveals pathogenesis evolution and contrasting modes of karyotype evolution via chromosome fusion or intercentromeric recombination.</title>
        <authorList>
            <person name="Coelho M.A."/>
            <person name="David-Palma M."/>
            <person name="Shea T."/>
            <person name="Bowers K."/>
            <person name="McGinley-Smith S."/>
            <person name="Mohammad A.W."/>
            <person name="Gnirke A."/>
            <person name="Yurkov A.M."/>
            <person name="Nowrousian M."/>
            <person name="Sun S."/>
            <person name="Cuomo C.A."/>
            <person name="Heitman J."/>
        </authorList>
    </citation>
    <scope>NUCLEOTIDE SEQUENCE</scope>
    <source>
        <strain evidence="11">CBS 10737</strain>
    </source>
</reference>
<dbReference type="AlphaFoldDB" id="A0A1B9HS99"/>
<evidence type="ECO:0000313" key="12">
    <source>
        <dbReference type="Proteomes" id="UP000094020"/>
    </source>
</evidence>
<dbReference type="Pfam" id="PF06964">
    <property type="entry name" value="Alpha-L-AF_C"/>
    <property type="match status" value="1"/>
</dbReference>
<feature type="domain" description="Alpha-L-arabinofuranosidase C-terminal" evidence="9">
    <location>
        <begin position="354"/>
        <end position="558"/>
    </location>
</feature>
<name>A0A1B9HS99_9TREE</name>
<keyword evidence="6" id="KW-0119">Carbohydrate metabolism</keyword>
<dbReference type="GeneID" id="30176199"/>
<reference evidence="11" key="2">
    <citation type="submission" date="2013-07" db="EMBL/GenBank/DDBJ databases">
        <authorList>
            <consortium name="The Broad Institute Genome Sequencing Platform"/>
            <person name="Cuomo C."/>
            <person name="Litvintseva A."/>
            <person name="Chen Y."/>
            <person name="Heitman J."/>
            <person name="Sun S."/>
            <person name="Springer D."/>
            <person name="Dromer F."/>
            <person name="Young S.K."/>
            <person name="Zeng Q."/>
            <person name="Gargeya S."/>
            <person name="Fitzgerald M."/>
            <person name="Abouelleil A."/>
            <person name="Alvarado L."/>
            <person name="Berlin A.M."/>
            <person name="Chapman S.B."/>
            <person name="Dewar J."/>
            <person name="Goldberg J."/>
            <person name="Griggs A."/>
            <person name="Gujja S."/>
            <person name="Hansen M."/>
            <person name="Howarth C."/>
            <person name="Imamovic A."/>
            <person name="Larimer J."/>
            <person name="McCowan C."/>
            <person name="Murphy C."/>
            <person name="Pearson M."/>
            <person name="Priest M."/>
            <person name="Roberts A."/>
            <person name="Saif S."/>
            <person name="Shea T."/>
            <person name="Sykes S."/>
            <person name="Wortman J."/>
            <person name="Nusbaum C."/>
            <person name="Birren B."/>
        </authorList>
    </citation>
    <scope>NUCLEOTIDE SEQUENCE</scope>
    <source>
        <strain evidence="11">CBS 10737</strain>
    </source>
</reference>
<dbReference type="InterPro" id="IPR017853">
    <property type="entry name" value="GH"/>
</dbReference>
<dbReference type="GO" id="GO:0031222">
    <property type="term" value="P:arabinan catabolic process"/>
    <property type="evidence" value="ECO:0007669"/>
    <property type="project" value="UniProtKB-UniPathway"/>
</dbReference>
<dbReference type="SUPFAM" id="SSF51445">
    <property type="entry name" value="(Trans)glycosidases"/>
    <property type="match status" value="1"/>
</dbReference>
<reference evidence="10" key="1">
    <citation type="submission" date="2013-07" db="EMBL/GenBank/DDBJ databases">
        <title>The Genome Sequence of Cryptococcus pinus CBS10737.</title>
        <authorList>
            <consortium name="The Broad Institute Genome Sequencing Platform"/>
            <person name="Cuomo C."/>
            <person name="Litvintseva A."/>
            <person name="Chen Y."/>
            <person name="Heitman J."/>
            <person name="Sun S."/>
            <person name="Springer D."/>
            <person name="Dromer F."/>
            <person name="Young S.K."/>
            <person name="Zeng Q."/>
            <person name="Gargeya S."/>
            <person name="Fitzgerald M."/>
            <person name="Abouelleil A."/>
            <person name="Alvarado L."/>
            <person name="Berlin A.M."/>
            <person name="Chapman S.B."/>
            <person name="Dewar J."/>
            <person name="Goldberg J."/>
            <person name="Griggs A."/>
            <person name="Gujja S."/>
            <person name="Hansen M."/>
            <person name="Howarth C."/>
            <person name="Imamovic A."/>
            <person name="Larimer J."/>
            <person name="McCowan C."/>
            <person name="Murphy C."/>
            <person name="Pearson M."/>
            <person name="Priest M."/>
            <person name="Roberts A."/>
            <person name="Saif S."/>
            <person name="Shea T."/>
            <person name="Sykes S."/>
            <person name="Wortman J."/>
            <person name="Nusbaum C."/>
            <person name="Birren B."/>
        </authorList>
    </citation>
    <scope>NUCLEOTIDE SEQUENCE [LARGE SCALE GENOMIC DNA]</scope>
    <source>
        <strain evidence="10">CBS 10737</strain>
    </source>
</reference>
<dbReference type="EMBL" id="CP144519">
    <property type="protein sequence ID" value="WWC66115.1"/>
    <property type="molecule type" value="Genomic_DNA"/>
</dbReference>
<dbReference type="InterPro" id="IPR013780">
    <property type="entry name" value="Glyco_hydro_b"/>
</dbReference>
<dbReference type="EC" id="3.2.1.55" evidence="4"/>
<dbReference type="RefSeq" id="XP_019007379.1">
    <property type="nucleotide sequence ID" value="XM_019159515.1"/>
</dbReference>
<dbReference type="Proteomes" id="UP000094020">
    <property type="component" value="Chromosome 1"/>
</dbReference>
<evidence type="ECO:0000256" key="7">
    <source>
        <dbReference type="ARBA" id="ARBA00023295"/>
    </source>
</evidence>
<comment type="pathway">
    <text evidence="2">Glycan metabolism; L-arabinan degradation.</text>
</comment>
<dbReference type="UniPathway" id="UPA00667"/>
<organism evidence="10">
    <name type="scientific">Kwoniella pini CBS 10737</name>
    <dbReference type="NCBI Taxonomy" id="1296096"/>
    <lineage>
        <taxon>Eukaryota</taxon>
        <taxon>Fungi</taxon>
        <taxon>Dikarya</taxon>
        <taxon>Basidiomycota</taxon>
        <taxon>Agaricomycotina</taxon>
        <taxon>Tremellomycetes</taxon>
        <taxon>Tremellales</taxon>
        <taxon>Cryptococcaceae</taxon>
        <taxon>Kwoniella</taxon>
    </lineage>
</organism>
<comment type="function">
    <text evidence="8">Alpha-L-arabinofuranosidase involved in the degradation of arabinoxylan, a major component of plant hemicellulose. Acts only on small linear 1,5-alpha-linked L-arabinofuranosyl oligosaccharides.</text>
</comment>
<dbReference type="GO" id="GO:0046373">
    <property type="term" value="P:L-arabinose metabolic process"/>
    <property type="evidence" value="ECO:0007669"/>
    <property type="project" value="InterPro"/>
</dbReference>
<dbReference type="Pfam" id="PF22848">
    <property type="entry name" value="ASD1_dom"/>
    <property type="match status" value="1"/>
</dbReference>
<evidence type="ECO:0000256" key="3">
    <source>
        <dbReference type="ARBA" id="ARBA00007186"/>
    </source>
</evidence>
<gene>
    <name evidence="10" type="ORF">I206_07830</name>
    <name evidence="11" type="ORF">I206_100015</name>
</gene>
<evidence type="ECO:0000313" key="11">
    <source>
        <dbReference type="EMBL" id="WWC66115.1"/>
    </source>
</evidence>
<comment type="catalytic activity">
    <reaction evidence="1">
        <text>Hydrolysis of terminal non-reducing alpha-L-arabinofuranoside residues in alpha-L-arabinosides.</text>
        <dbReference type="EC" id="3.2.1.55"/>
    </reaction>
</comment>
<keyword evidence="12" id="KW-1185">Reference proteome</keyword>
<sequence>MSVYSQHTTVLQAVLQQQSQVQFQSTPNHPSELRSTPLNLDIDRLVHPAEPPITDKLYSGFLEHLGRCIYGGIVDSPKTPSPAKLLVKQDKSGPLYKGRLGWRKDVMSCLSKDGELEIPMMRWPGGNFVSNYHWQDGIGPVSQRPKRIELAWLSDESNIFGTDEFIDYCRAIGSEPYICLNMGTGTLEEALSWLEYCNGTGDTHWAELRRKHTGRKEPHNVKYWGLGNEMWGPWQVGNLLPSEYARKARQWAHALKLVDPSICLVSCGETGASEWDREVIQALLPWADMHSIHFYTMLGHDKMSSVPGLDYEKNVFGAVAAEKHIEVCKSLIDMANIGRTIERMPARDMKICFDEWNVWDDVKAAGSNGLEQVYDYTDMLGFCAWLNVLVRKHKDIGIACLAQSVNVISPLMTRPDGILRQTLYYPLELFSKYMKHGHLLQLPSFPDVYTGPTYPVYIQQAGYNPSYIDSVAVSVKTPEGFSIRVSVLNRHPTADWVTNIAFSGFDLKSVRIHEIYHDDLIAKNTFEDPYNVKPVSTSLSKEGWETEYANGFTVKKHSWAFLIFDGTKV</sequence>
<dbReference type="Gene3D" id="3.20.20.80">
    <property type="entry name" value="Glycosidases"/>
    <property type="match status" value="1"/>
</dbReference>
<proteinExistence type="inferred from homology"/>
<evidence type="ECO:0000259" key="9">
    <source>
        <dbReference type="SMART" id="SM00813"/>
    </source>
</evidence>